<dbReference type="InterPro" id="IPR009057">
    <property type="entry name" value="Homeodomain-like_sf"/>
</dbReference>
<dbReference type="SUPFAM" id="SSF46689">
    <property type="entry name" value="Homeodomain-like"/>
    <property type="match status" value="1"/>
</dbReference>
<dbReference type="Proteomes" id="UP000435802">
    <property type="component" value="Unassembled WGS sequence"/>
</dbReference>
<dbReference type="SUPFAM" id="SSF48498">
    <property type="entry name" value="Tetracyclin repressor-like, C-terminal domain"/>
    <property type="match status" value="1"/>
</dbReference>
<evidence type="ECO:0000259" key="5">
    <source>
        <dbReference type="PROSITE" id="PS50977"/>
    </source>
</evidence>
<dbReference type="PROSITE" id="PS01081">
    <property type="entry name" value="HTH_TETR_1"/>
    <property type="match status" value="1"/>
</dbReference>
<dbReference type="InterPro" id="IPR036271">
    <property type="entry name" value="Tet_transcr_reg_TetR-rel_C_sf"/>
</dbReference>
<proteinExistence type="predicted"/>
<dbReference type="GO" id="GO:0003677">
    <property type="term" value="F:DNA binding"/>
    <property type="evidence" value="ECO:0007669"/>
    <property type="project" value="UniProtKB-UniRule"/>
</dbReference>
<gene>
    <name evidence="6" type="ORF">GR138_09700</name>
</gene>
<keyword evidence="2 4" id="KW-0238">DNA-binding</keyword>
<dbReference type="PANTHER" id="PTHR47506:SF3">
    <property type="entry name" value="HTH-TYPE TRANSCRIPTIONAL REGULATOR LMRA"/>
    <property type="match status" value="1"/>
</dbReference>
<accession>A0A6N8S8Q9</accession>
<dbReference type="Pfam" id="PF16925">
    <property type="entry name" value="TetR_C_13"/>
    <property type="match status" value="1"/>
</dbReference>
<evidence type="ECO:0000256" key="4">
    <source>
        <dbReference type="PROSITE-ProRule" id="PRU00335"/>
    </source>
</evidence>
<evidence type="ECO:0000256" key="3">
    <source>
        <dbReference type="ARBA" id="ARBA00023163"/>
    </source>
</evidence>
<reference evidence="6 7" key="1">
    <citation type="submission" date="2019-12" db="EMBL/GenBank/DDBJ databases">
        <title>Shinella kummerowiae sp. nov., a symbiotic bacterium isolated from root nodules of the herbal legume Kummerowia stipulacea.</title>
        <authorList>
            <person name="Gao J."/>
        </authorList>
    </citation>
    <scope>NUCLEOTIDE SEQUENCE [LARGE SCALE GENOMIC DNA]</scope>
    <source>
        <strain evidence="6 7">CCBAU 25048</strain>
    </source>
</reference>
<dbReference type="InterPro" id="IPR023772">
    <property type="entry name" value="DNA-bd_HTH_TetR-type_CS"/>
</dbReference>
<comment type="caution">
    <text evidence="6">The sequence shown here is derived from an EMBL/GenBank/DDBJ whole genome shotgun (WGS) entry which is preliminary data.</text>
</comment>
<organism evidence="6 7">
    <name type="scientific">Shinella kummerowiae</name>
    <dbReference type="NCBI Taxonomy" id="417745"/>
    <lineage>
        <taxon>Bacteria</taxon>
        <taxon>Pseudomonadati</taxon>
        <taxon>Pseudomonadota</taxon>
        <taxon>Alphaproteobacteria</taxon>
        <taxon>Hyphomicrobiales</taxon>
        <taxon>Rhizobiaceae</taxon>
        <taxon>Shinella</taxon>
    </lineage>
</organism>
<feature type="domain" description="HTH tetR-type" evidence="5">
    <location>
        <begin position="12"/>
        <end position="72"/>
    </location>
</feature>
<protein>
    <submittedName>
        <fullName evidence="6">TetR family transcriptional regulator</fullName>
    </submittedName>
</protein>
<feature type="DNA-binding region" description="H-T-H motif" evidence="4">
    <location>
        <begin position="35"/>
        <end position="54"/>
    </location>
</feature>
<dbReference type="InterPro" id="IPR011075">
    <property type="entry name" value="TetR_C"/>
</dbReference>
<sequence length="226" mass="24911">MSRPTKHAPERGSARIRLLEAARDIIREKGFSATSVDDLCRAADVTKGAFFHHFGSKEALGVAAAEFWAETTSAFFAAAPYHEPADPLARVLAYVAFRKAIIAGALKEFTCLVGTMAQEVYESAPDIRDACGRSIFGHTATLEDDIEMARQQRGISADWTAESLARHTQAVLQGGFVLAKAGNDPALARESLDHLERYIRHLFNVTEDDAYEQIDPYRMRLRADAP</sequence>
<dbReference type="RefSeq" id="WP_160858777.1">
    <property type="nucleotide sequence ID" value="NZ_WUMK01000003.1"/>
</dbReference>
<keyword evidence="7" id="KW-1185">Reference proteome</keyword>
<evidence type="ECO:0000256" key="1">
    <source>
        <dbReference type="ARBA" id="ARBA00023015"/>
    </source>
</evidence>
<dbReference type="Pfam" id="PF00440">
    <property type="entry name" value="TetR_N"/>
    <property type="match status" value="1"/>
</dbReference>
<evidence type="ECO:0000313" key="7">
    <source>
        <dbReference type="Proteomes" id="UP000435802"/>
    </source>
</evidence>
<evidence type="ECO:0000256" key="2">
    <source>
        <dbReference type="ARBA" id="ARBA00023125"/>
    </source>
</evidence>
<dbReference type="Gene3D" id="1.10.357.10">
    <property type="entry name" value="Tetracycline Repressor, domain 2"/>
    <property type="match status" value="1"/>
</dbReference>
<dbReference type="OrthoDB" id="9811084at2"/>
<dbReference type="PRINTS" id="PR00455">
    <property type="entry name" value="HTHTETR"/>
</dbReference>
<dbReference type="EMBL" id="WUMK01000003">
    <property type="protein sequence ID" value="MXN45465.1"/>
    <property type="molecule type" value="Genomic_DNA"/>
</dbReference>
<dbReference type="PANTHER" id="PTHR47506">
    <property type="entry name" value="TRANSCRIPTIONAL REGULATORY PROTEIN"/>
    <property type="match status" value="1"/>
</dbReference>
<dbReference type="PROSITE" id="PS50977">
    <property type="entry name" value="HTH_TETR_2"/>
    <property type="match status" value="1"/>
</dbReference>
<keyword evidence="1" id="KW-0805">Transcription regulation</keyword>
<dbReference type="InterPro" id="IPR001647">
    <property type="entry name" value="HTH_TetR"/>
</dbReference>
<keyword evidence="3" id="KW-0804">Transcription</keyword>
<name>A0A6N8S8Q9_9HYPH</name>
<evidence type="ECO:0000313" key="6">
    <source>
        <dbReference type="EMBL" id="MXN45465.1"/>
    </source>
</evidence>
<dbReference type="AlphaFoldDB" id="A0A6N8S8Q9"/>